<dbReference type="EMBL" id="JAASQP010000001">
    <property type="protein sequence ID" value="NIJ24049.1"/>
    <property type="molecule type" value="Genomic_DNA"/>
</dbReference>
<dbReference type="Pfam" id="PF14246">
    <property type="entry name" value="TetR_C_7"/>
    <property type="match status" value="1"/>
</dbReference>
<dbReference type="PROSITE" id="PS50977">
    <property type="entry name" value="HTH_TETR_2"/>
    <property type="match status" value="1"/>
</dbReference>
<accession>A0ABX0U2U6</accession>
<dbReference type="InterPro" id="IPR039536">
    <property type="entry name" value="TetR_C_Proteobacteria"/>
</dbReference>
<dbReference type="Gene3D" id="1.10.357.10">
    <property type="entry name" value="Tetracycline Repressor, domain 2"/>
    <property type="match status" value="1"/>
</dbReference>
<evidence type="ECO:0000313" key="4">
    <source>
        <dbReference type="EMBL" id="NIJ24049.1"/>
    </source>
</evidence>
<dbReference type="PANTHER" id="PTHR30055">
    <property type="entry name" value="HTH-TYPE TRANSCRIPTIONAL REGULATOR RUTR"/>
    <property type="match status" value="1"/>
</dbReference>
<proteinExistence type="predicted"/>
<feature type="domain" description="HTH tetR-type" evidence="3">
    <location>
        <begin position="1"/>
        <end position="54"/>
    </location>
</feature>
<dbReference type="InterPro" id="IPR050109">
    <property type="entry name" value="HTH-type_TetR-like_transc_reg"/>
</dbReference>
<dbReference type="InterPro" id="IPR036271">
    <property type="entry name" value="Tet_transcr_reg_TetR-rel_C_sf"/>
</dbReference>
<evidence type="ECO:0000256" key="2">
    <source>
        <dbReference type="PROSITE-ProRule" id="PRU00335"/>
    </source>
</evidence>
<dbReference type="RefSeq" id="WP_166745462.1">
    <property type="nucleotide sequence ID" value="NZ_BAAAEV010000001.1"/>
</dbReference>
<keyword evidence="5" id="KW-1185">Reference proteome</keyword>
<name>A0ABX0U2U6_9SPHN</name>
<feature type="DNA-binding region" description="H-T-H motif" evidence="2">
    <location>
        <begin position="17"/>
        <end position="36"/>
    </location>
</feature>
<evidence type="ECO:0000256" key="1">
    <source>
        <dbReference type="ARBA" id="ARBA00023125"/>
    </source>
</evidence>
<sequence length="198" mass="21616">MAAARDSFFERGVSASTIEDIAQRAGVSKVTVYNRFGDKDTLFEQVVRAETGRMADVLEAGFDGSASFEARVNAYGESLLGFMFAKDHVAFDRVVMADLAQNPALCERFFAAGPGHCRGRLAEVIAQAQKAGLVEVDDPERAAEDLTSLWKGFADVELKFGVVSNVCEETIRAKVARGTKVFLRAYAPRASVEKEKHE</sequence>
<organism evidence="4 5">
    <name type="scientific">Sphingomonas japonica</name>
    <dbReference type="NCBI Taxonomy" id="511662"/>
    <lineage>
        <taxon>Bacteria</taxon>
        <taxon>Pseudomonadati</taxon>
        <taxon>Pseudomonadota</taxon>
        <taxon>Alphaproteobacteria</taxon>
        <taxon>Sphingomonadales</taxon>
        <taxon>Sphingomonadaceae</taxon>
        <taxon>Sphingomonas</taxon>
    </lineage>
</organism>
<comment type="caution">
    <text evidence="4">The sequence shown here is derived from an EMBL/GenBank/DDBJ whole genome shotgun (WGS) entry which is preliminary data.</text>
</comment>
<protein>
    <submittedName>
        <fullName evidence="4">TetR/AcrR family transcriptional repressor of mexJK operon</fullName>
    </submittedName>
</protein>
<dbReference type="SUPFAM" id="SSF46689">
    <property type="entry name" value="Homeodomain-like"/>
    <property type="match status" value="1"/>
</dbReference>
<dbReference type="PANTHER" id="PTHR30055:SF146">
    <property type="entry name" value="HTH-TYPE TRANSCRIPTIONAL DUAL REGULATOR CECR"/>
    <property type="match status" value="1"/>
</dbReference>
<dbReference type="Proteomes" id="UP000788153">
    <property type="component" value="Unassembled WGS sequence"/>
</dbReference>
<evidence type="ECO:0000313" key="5">
    <source>
        <dbReference type="Proteomes" id="UP000788153"/>
    </source>
</evidence>
<dbReference type="InterPro" id="IPR001647">
    <property type="entry name" value="HTH_TetR"/>
</dbReference>
<dbReference type="Pfam" id="PF00440">
    <property type="entry name" value="TetR_N"/>
    <property type="match status" value="1"/>
</dbReference>
<gene>
    <name evidence="4" type="ORF">FHT01_001591</name>
</gene>
<evidence type="ECO:0000259" key="3">
    <source>
        <dbReference type="PROSITE" id="PS50977"/>
    </source>
</evidence>
<dbReference type="Gene3D" id="1.10.10.60">
    <property type="entry name" value="Homeodomain-like"/>
    <property type="match status" value="1"/>
</dbReference>
<keyword evidence="1 2" id="KW-0238">DNA-binding</keyword>
<dbReference type="SUPFAM" id="SSF48498">
    <property type="entry name" value="Tetracyclin repressor-like, C-terminal domain"/>
    <property type="match status" value="1"/>
</dbReference>
<reference evidence="4 5" key="1">
    <citation type="submission" date="2020-03" db="EMBL/GenBank/DDBJ databases">
        <title>Genomic Encyclopedia of Type Strains, Phase IV (KMG-IV): sequencing the most valuable type-strain genomes for metagenomic binning, comparative biology and taxonomic classification.</title>
        <authorList>
            <person name="Goeker M."/>
        </authorList>
    </citation>
    <scope>NUCLEOTIDE SEQUENCE [LARGE SCALE GENOMIC DNA]</scope>
    <source>
        <strain evidence="4 5">DSM 22753</strain>
    </source>
</reference>
<dbReference type="InterPro" id="IPR009057">
    <property type="entry name" value="Homeodomain-like_sf"/>
</dbReference>